<evidence type="ECO:0000256" key="1">
    <source>
        <dbReference type="SAM" id="MobiDB-lite"/>
    </source>
</evidence>
<accession>A0AAV6LJ26</accession>
<feature type="compositionally biased region" description="Polar residues" evidence="1">
    <location>
        <begin position="61"/>
        <end position="73"/>
    </location>
</feature>
<feature type="compositionally biased region" description="Low complexity" evidence="1">
    <location>
        <begin position="47"/>
        <end position="59"/>
    </location>
</feature>
<gene>
    <name evidence="2" type="ORF">RHGRI_001003</name>
</gene>
<comment type="caution">
    <text evidence="2">The sequence shown here is derived from an EMBL/GenBank/DDBJ whole genome shotgun (WGS) entry which is preliminary data.</text>
</comment>
<keyword evidence="3" id="KW-1185">Reference proteome</keyword>
<dbReference type="Proteomes" id="UP000823749">
    <property type="component" value="Chromosome 1"/>
</dbReference>
<proteinExistence type="predicted"/>
<sequence length="73" mass="8601">MYGFLKQARLKGGLGTNQWFIRFCVMPYRWRLNPRQQQQKKQRLIYSKTTSSKSWKATKVSPFNSMPNPSVSS</sequence>
<evidence type="ECO:0000313" key="3">
    <source>
        <dbReference type="Proteomes" id="UP000823749"/>
    </source>
</evidence>
<dbReference type="EMBL" id="JACTNZ010000001">
    <property type="protein sequence ID" value="KAG5564981.1"/>
    <property type="molecule type" value="Genomic_DNA"/>
</dbReference>
<reference evidence="2" key="1">
    <citation type="submission" date="2020-08" db="EMBL/GenBank/DDBJ databases">
        <title>Plant Genome Project.</title>
        <authorList>
            <person name="Zhang R.-G."/>
        </authorList>
    </citation>
    <scope>NUCLEOTIDE SEQUENCE</scope>
    <source>
        <strain evidence="2">WSP0</strain>
        <tissue evidence="2">Leaf</tissue>
    </source>
</reference>
<dbReference type="AlphaFoldDB" id="A0AAV6LJ26"/>
<protein>
    <submittedName>
        <fullName evidence="2">Uncharacterized protein</fullName>
    </submittedName>
</protein>
<name>A0AAV6LJ26_9ERIC</name>
<feature type="region of interest" description="Disordered" evidence="1">
    <location>
        <begin position="36"/>
        <end position="73"/>
    </location>
</feature>
<evidence type="ECO:0000313" key="2">
    <source>
        <dbReference type="EMBL" id="KAG5564981.1"/>
    </source>
</evidence>
<organism evidence="2 3">
    <name type="scientific">Rhododendron griersonianum</name>
    <dbReference type="NCBI Taxonomy" id="479676"/>
    <lineage>
        <taxon>Eukaryota</taxon>
        <taxon>Viridiplantae</taxon>
        <taxon>Streptophyta</taxon>
        <taxon>Embryophyta</taxon>
        <taxon>Tracheophyta</taxon>
        <taxon>Spermatophyta</taxon>
        <taxon>Magnoliopsida</taxon>
        <taxon>eudicotyledons</taxon>
        <taxon>Gunneridae</taxon>
        <taxon>Pentapetalae</taxon>
        <taxon>asterids</taxon>
        <taxon>Ericales</taxon>
        <taxon>Ericaceae</taxon>
        <taxon>Ericoideae</taxon>
        <taxon>Rhodoreae</taxon>
        <taxon>Rhododendron</taxon>
    </lineage>
</organism>